<protein>
    <submittedName>
        <fullName evidence="7">Acetylajmalan esterase-like</fullName>
    </submittedName>
</protein>
<dbReference type="InterPro" id="IPR036514">
    <property type="entry name" value="SGNH_hydro_sf"/>
</dbReference>
<evidence type="ECO:0000256" key="4">
    <source>
        <dbReference type="ARBA" id="ARBA00023180"/>
    </source>
</evidence>
<keyword evidence="4" id="KW-0325">Glycoprotein</keyword>
<proteinExistence type="inferred from homology"/>
<dbReference type="InParanoid" id="A0A1U7YU28"/>
<dbReference type="AlphaFoldDB" id="A0A1U7YU28"/>
<dbReference type="eggNOG" id="ENOG502QQUR">
    <property type="taxonomic scope" value="Eukaryota"/>
</dbReference>
<dbReference type="Gene3D" id="3.40.50.1110">
    <property type="entry name" value="SGNH hydrolase"/>
    <property type="match status" value="1"/>
</dbReference>
<dbReference type="PANTHER" id="PTHR22835">
    <property type="entry name" value="ZINC FINGER FYVE DOMAIN CONTAINING PROTEIN"/>
    <property type="match status" value="1"/>
</dbReference>
<accession>A0A1U7YU28</accession>
<dbReference type="GeneID" id="104585928"/>
<sequence length="372" mass="41182">MAINKKSMVSLFLISISSLLPFPISALPKGCSFDAMYQLGDSISDTGNLIREAPIGTYSAFARLPYGETYFKKPTGRCSNGLLMVDFIASALHLPLLNPYLERDADFTHGVNFAVAGSTALDTSYLAKSKIIAPVTNSSLSVQLGWFKDHLQSICYTQTECAHKLEKALFLVGEIGGNDYNYAFFQAKRIGEIQSYVPHIVQKIKDAARKVIDHGAKTVIVPGNFPIGCLPIYLTAFRSDDPAAYDELKCLEGLNNMAMFHNDHLQRALKQLRKEYPDVTIVYADYYTALQWVLSHAPSLGFEEKSLQKACCGTGGDYNFDLTKMCGAPGVPVCPDPETHISWDGIHLTEKAYKYMADFLMHNIMPEIQCAI</sequence>
<dbReference type="OrthoDB" id="1600564at2759"/>
<evidence type="ECO:0000256" key="5">
    <source>
        <dbReference type="SAM" id="SignalP"/>
    </source>
</evidence>
<evidence type="ECO:0000256" key="3">
    <source>
        <dbReference type="ARBA" id="ARBA00022801"/>
    </source>
</evidence>
<dbReference type="Proteomes" id="UP000189703">
    <property type="component" value="Unplaced"/>
</dbReference>
<reference evidence="7" key="1">
    <citation type="submission" date="2025-08" db="UniProtKB">
        <authorList>
            <consortium name="RefSeq"/>
        </authorList>
    </citation>
    <scope>IDENTIFICATION</scope>
</reference>
<gene>
    <name evidence="7" type="primary">LOC104585928</name>
</gene>
<dbReference type="InterPro" id="IPR001087">
    <property type="entry name" value="GDSL"/>
</dbReference>
<dbReference type="CDD" id="cd01837">
    <property type="entry name" value="SGNH_plant_lipase_like"/>
    <property type="match status" value="1"/>
</dbReference>
<evidence type="ECO:0000256" key="2">
    <source>
        <dbReference type="ARBA" id="ARBA00022729"/>
    </source>
</evidence>
<dbReference type="GO" id="GO:0016788">
    <property type="term" value="F:hydrolase activity, acting on ester bonds"/>
    <property type="evidence" value="ECO:0007669"/>
    <property type="project" value="InterPro"/>
</dbReference>
<dbReference type="KEGG" id="nnu:104585928"/>
<organism evidence="6 7">
    <name type="scientific">Nelumbo nucifera</name>
    <name type="common">Sacred lotus</name>
    <dbReference type="NCBI Taxonomy" id="4432"/>
    <lineage>
        <taxon>Eukaryota</taxon>
        <taxon>Viridiplantae</taxon>
        <taxon>Streptophyta</taxon>
        <taxon>Embryophyta</taxon>
        <taxon>Tracheophyta</taxon>
        <taxon>Spermatophyta</taxon>
        <taxon>Magnoliopsida</taxon>
        <taxon>Proteales</taxon>
        <taxon>Nelumbonaceae</taxon>
        <taxon>Nelumbo</taxon>
    </lineage>
</organism>
<name>A0A1U7YU28_NELNU</name>
<evidence type="ECO:0000313" key="6">
    <source>
        <dbReference type="Proteomes" id="UP000189703"/>
    </source>
</evidence>
<dbReference type="RefSeq" id="XP_010241274.1">
    <property type="nucleotide sequence ID" value="XM_010242972.1"/>
</dbReference>
<dbReference type="Pfam" id="PF00657">
    <property type="entry name" value="Lipase_GDSL"/>
    <property type="match status" value="1"/>
</dbReference>
<dbReference type="SUPFAM" id="SSF52266">
    <property type="entry name" value="SGNH hydrolase"/>
    <property type="match status" value="1"/>
</dbReference>
<dbReference type="OMA" id="MASTHHI"/>
<dbReference type="FunCoup" id="A0A1U7YU28">
    <property type="interactions" value="66"/>
</dbReference>
<comment type="similarity">
    <text evidence="1">Belongs to the 'GDSL' lipolytic enzyme family.</text>
</comment>
<dbReference type="PANTHER" id="PTHR22835:SF517">
    <property type="entry name" value="GDSL-LIKE LIPASE_ACYLHYDROLASE FAMILY PROTEIN, EXPRESSED"/>
    <property type="match status" value="1"/>
</dbReference>
<dbReference type="InterPro" id="IPR035669">
    <property type="entry name" value="SGNH_plant_lipase-like"/>
</dbReference>
<keyword evidence="6" id="KW-1185">Reference proteome</keyword>
<keyword evidence="2 5" id="KW-0732">Signal</keyword>
<evidence type="ECO:0000256" key="1">
    <source>
        <dbReference type="ARBA" id="ARBA00008668"/>
    </source>
</evidence>
<feature type="chain" id="PRO_5010522198" evidence="5">
    <location>
        <begin position="27"/>
        <end position="372"/>
    </location>
</feature>
<feature type="signal peptide" evidence="5">
    <location>
        <begin position="1"/>
        <end position="26"/>
    </location>
</feature>
<evidence type="ECO:0000313" key="7">
    <source>
        <dbReference type="RefSeq" id="XP_010241274.1"/>
    </source>
</evidence>
<keyword evidence="3" id="KW-0378">Hydrolase</keyword>